<dbReference type="GO" id="GO:0006493">
    <property type="term" value="P:protein O-linked glycosylation"/>
    <property type="evidence" value="ECO:0007669"/>
    <property type="project" value="TreeGrafter"/>
</dbReference>
<reference evidence="3" key="1">
    <citation type="submission" date="2021-01" db="EMBL/GenBank/DDBJ databases">
        <title>A chromosome-scale assembly of European eel, Anguilla anguilla.</title>
        <authorList>
            <person name="Henkel C."/>
            <person name="Jong-Raadsen S.A."/>
            <person name="Dufour S."/>
            <person name="Weltzien F.-A."/>
            <person name="Palstra A.P."/>
            <person name="Pelster B."/>
            <person name="Spaink H.P."/>
            <person name="Van Den Thillart G.E."/>
            <person name="Jansen H."/>
            <person name="Zahm M."/>
            <person name="Klopp C."/>
            <person name="Cedric C."/>
            <person name="Louis A."/>
            <person name="Berthelot C."/>
            <person name="Parey E."/>
            <person name="Roest Crollius H."/>
            <person name="Montfort J."/>
            <person name="Robinson-Rechavi M."/>
            <person name="Bucao C."/>
            <person name="Bouchez O."/>
            <person name="Gislard M."/>
            <person name="Lluch J."/>
            <person name="Milhes M."/>
            <person name="Lampietro C."/>
            <person name="Lopez Roques C."/>
            <person name="Donnadieu C."/>
            <person name="Braasch I."/>
            <person name="Desvignes T."/>
            <person name="Postlethwait J."/>
            <person name="Bobe J."/>
            <person name="Guiguen Y."/>
            <person name="Dirks R."/>
        </authorList>
    </citation>
    <scope>NUCLEOTIDE SEQUENCE</scope>
    <source>
        <strain evidence="3">Tag_6206</strain>
        <tissue evidence="3">Liver</tissue>
    </source>
</reference>
<dbReference type="PANTHER" id="PTHR11675">
    <property type="entry name" value="N-ACETYLGALACTOSAMINYLTRANSFERASE"/>
    <property type="match status" value="1"/>
</dbReference>
<name>A0A9D3M529_ANGAN</name>
<dbReference type="Proteomes" id="UP001044222">
    <property type="component" value="Chromosome 9"/>
</dbReference>
<evidence type="ECO:0000313" key="3">
    <source>
        <dbReference type="EMBL" id="KAG5842644.1"/>
    </source>
</evidence>
<keyword evidence="4" id="KW-1185">Reference proteome</keyword>
<dbReference type="Gene3D" id="1.10.8.460">
    <property type="entry name" value="ppGaNTase-T1 linker domain-like"/>
    <property type="match status" value="1"/>
</dbReference>
<feature type="region of interest" description="Disordered" evidence="2">
    <location>
        <begin position="122"/>
        <end position="156"/>
    </location>
</feature>
<gene>
    <name evidence="3" type="ORF">ANANG_G00179800</name>
</gene>
<comment type="caution">
    <text evidence="3">The sequence shown here is derived from an EMBL/GenBank/DDBJ whole genome shotgun (WGS) entry which is preliminary data.</text>
</comment>
<dbReference type="GO" id="GO:0004653">
    <property type="term" value="F:polypeptide N-acetylgalactosaminyltransferase activity"/>
    <property type="evidence" value="ECO:0007669"/>
    <property type="project" value="TreeGrafter"/>
</dbReference>
<dbReference type="SUPFAM" id="SSF50370">
    <property type="entry name" value="Ricin B-like lectins"/>
    <property type="match status" value="1"/>
</dbReference>
<dbReference type="AlphaFoldDB" id="A0A9D3M529"/>
<dbReference type="EMBL" id="JAFIRN010000009">
    <property type="protein sequence ID" value="KAG5842644.1"/>
    <property type="molecule type" value="Genomic_DNA"/>
</dbReference>
<dbReference type="Gene3D" id="2.80.10.50">
    <property type="match status" value="1"/>
</dbReference>
<evidence type="ECO:0008006" key="5">
    <source>
        <dbReference type="Google" id="ProtNLM"/>
    </source>
</evidence>
<feature type="region of interest" description="Disordered" evidence="2">
    <location>
        <begin position="163"/>
        <end position="182"/>
    </location>
</feature>
<evidence type="ECO:0000313" key="4">
    <source>
        <dbReference type="Proteomes" id="UP001044222"/>
    </source>
</evidence>
<dbReference type="PANTHER" id="PTHR11675:SF18">
    <property type="entry name" value="POLYPEPTIDE N-ACETYLGALACTOSAMINYLTRANSFERASE 12"/>
    <property type="match status" value="1"/>
</dbReference>
<accession>A0A9D3M529</accession>
<evidence type="ECO:0000256" key="1">
    <source>
        <dbReference type="ARBA" id="ARBA00023157"/>
    </source>
</evidence>
<dbReference type="PROSITE" id="PS50231">
    <property type="entry name" value="RICIN_B_LECTIN"/>
    <property type="match status" value="1"/>
</dbReference>
<organism evidence="3 4">
    <name type="scientific">Anguilla anguilla</name>
    <name type="common">European freshwater eel</name>
    <name type="synonym">Muraena anguilla</name>
    <dbReference type="NCBI Taxonomy" id="7936"/>
    <lineage>
        <taxon>Eukaryota</taxon>
        <taxon>Metazoa</taxon>
        <taxon>Chordata</taxon>
        <taxon>Craniata</taxon>
        <taxon>Vertebrata</taxon>
        <taxon>Euteleostomi</taxon>
        <taxon>Actinopterygii</taxon>
        <taxon>Neopterygii</taxon>
        <taxon>Teleostei</taxon>
        <taxon>Anguilliformes</taxon>
        <taxon>Anguillidae</taxon>
        <taxon>Anguilla</taxon>
    </lineage>
</organism>
<proteinExistence type="predicted"/>
<keyword evidence="1" id="KW-1015">Disulfide bond</keyword>
<dbReference type="InterPro" id="IPR035992">
    <property type="entry name" value="Ricin_B-like_lectins"/>
</dbReference>
<sequence length="242" mass="27267">MPLEAYGDVKDRRKLREKLGCKDFKWFLENVYPDIQVPEDRPGMFGMLKNRGMENYCFDYNPPDENKVVGHRIILYPCHGMGQNQFFEYSSDHEQAVPEDQKFVLREDGSFFNAQTKQCVEAVEKSDNGSPARPSDPAPAPPTKCGSSRSGRKPSGVRLNCAMERTGGPVPPPSKPLPFKTDVETAAPRPTRITVCYCPRSHCVLSTGPLQLCSFGLRPVRALLEFFSLRPVSDFFRLQGFL</sequence>
<protein>
    <recommendedName>
        <fullName evidence="5">Ricin B lectin domain-containing protein</fullName>
    </recommendedName>
</protein>
<dbReference type="GO" id="GO:0005794">
    <property type="term" value="C:Golgi apparatus"/>
    <property type="evidence" value="ECO:0007669"/>
    <property type="project" value="TreeGrafter"/>
</dbReference>
<evidence type="ECO:0000256" key="2">
    <source>
        <dbReference type="SAM" id="MobiDB-lite"/>
    </source>
</evidence>